<reference evidence="7" key="1">
    <citation type="submission" date="2022-11" db="EMBL/GenBank/DDBJ databases">
        <authorList>
            <person name="Somphong A."/>
            <person name="Phongsopitanun W."/>
        </authorList>
    </citation>
    <scope>NUCLEOTIDE SEQUENCE</scope>
    <source>
        <strain evidence="7">Pm04-4</strain>
    </source>
</reference>
<evidence type="ECO:0000256" key="6">
    <source>
        <dbReference type="RuleBase" id="RU362030"/>
    </source>
</evidence>
<name>A0ABT4B4L5_9ACTN</name>
<proteinExistence type="inferred from homology"/>
<dbReference type="Gene3D" id="3.40.50.150">
    <property type="entry name" value="Vaccinia Virus protein VP39"/>
    <property type="match status" value="1"/>
</dbReference>
<dbReference type="Pfam" id="PF04072">
    <property type="entry name" value="LCM"/>
    <property type="match status" value="1"/>
</dbReference>
<dbReference type="InterPro" id="IPR029063">
    <property type="entry name" value="SAM-dependent_MTases_sf"/>
</dbReference>
<evidence type="ECO:0000256" key="4">
    <source>
        <dbReference type="ARBA" id="ARBA00022679"/>
    </source>
</evidence>
<dbReference type="PANTHER" id="PTHR43619:SF2">
    <property type="entry name" value="S-ADENOSYL-L-METHIONINE-DEPENDENT METHYLTRANSFERASES SUPERFAMILY PROTEIN"/>
    <property type="match status" value="1"/>
</dbReference>
<dbReference type="InterPro" id="IPR007213">
    <property type="entry name" value="Ppm1/Ppm2/Tcmp"/>
</dbReference>
<dbReference type="NCBIfam" id="TIGR00027">
    <property type="entry name" value="mthyl_TIGR00027"/>
    <property type="match status" value="1"/>
</dbReference>
<dbReference type="GO" id="GO:0008168">
    <property type="term" value="F:methyltransferase activity"/>
    <property type="evidence" value="ECO:0007669"/>
    <property type="project" value="UniProtKB-KW"/>
</dbReference>
<comment type="caution">
    <text evidence="7">The sequence shown here is derived from an EMBL/GenBank/DDBJ whole genome shotgun (WGS) entry which is preliminary data.</text>
</comment>
<keyword evidence="3 6" id="KW-0489">Methyltransferase</keyword>
<evidence type="ECO:0000256" key="2">
    <source>
        <dbReference type="ARBA" id="ARBA00008138"/>
    </source>
</evidence>
<dbReference type="SUPFAM" id="SSF53335">
    <property type="entry name" value="S-adenosyl-L-methionine-dependent methyltransferases"/>
    <property type="match status" value="1"/>
</dbReference>
<evidence type="ECO:0000256" key="1">
    <source>
        <dbReference type="ARBA" id="ARBA00003907"/>
    </source>
</evidence>
<evidence type="ECO:0000313" key="7">
    <source>
        <dbReference type="EMBL" id="MCY1141439.1"/>
    </source>
</evidence>
<keyword evidence="5 6" id="KW-0949">S-adenosyl-L-methionine</keyword>
<keyword evidence="4 7" id="KW-0808">Transferase</keyword>
<keyword evidence="8" id="KW-1185">Reference proteome</keyword>
<gene>
    <name evidence="7" type="ORF">OWR29_25870</name>
</gene>
<dbReference type="InterPro" id="IPR011610">
    <property type="entry name" value="SAM_mthyl_Trfase_ML2640-like"/>
</dbReference>
<dbReference type="Proteomes" id="UP001151002">
    <property type="component" value="Unassembled WGS sequence"/>
</dbReference>
<evidence type="ECO:0000313" key="8">
    <source>
        <dbReference type="Proteomes" id="UP001151002"/>
    </source>
</evidence>
<dbReference type="GO" id="GO:0032259">
    <property type="term" value="P:methylation"/>
    <property type="evidence" value="ECO:0007669"/>
    <property type="project" value="UniProtKB-KW"/>
</dbReference>
<protein>
    <recommendedName>
        <fullName evidence="6">S-adenosyl-L-methionine-dependent methyltransferase</fullName>
        <ecNumber evidence="6">2.1.1.-</ecNumber>
    </recommendedName>
</protein>
<sequence length="305" mass="32493">MQWTGPPDGVETTALITAYARAQETRRPDRLFTDSKAAAFVEAAAGAAITGSGRLPRLGPARDDGSSALWTSLGTYFTVRTPFYDNALIAAAAAGCRQAVILGAGMDARAYRFTLGPSMTIFEIDTAPVLQFKQAVLDATGDPPSTRRVGVAADLRDDWASALQACGFMATAPTVWLAEGLLIYLNAQQADELLTTITAQSAPGSRFAGEYLNRPPRMSDVALDDPGDIAVARVFVNAANTGPVDDPEPWLHRHEWTGKGRNFLTEITSHSRPVPQLFDPAKSDPLTLWLVSAALTANHAAHGAD</sequence>
<organism evidence="7 8">
    <name type="scientific">Paractinoplanes pyxinae</name>
    <dbReference type="NCBI Taxonomy" id="2997416"/>
    <lineage>
        <taxon>Bacteria</taxon>
        <taxon>Bacillati</taxon>
        <taxon>Actinomycetota</taxon>
        <taxon>Actinomycetes</taxon>
        <taxon>Micromonosporales</taxon>
        <taxon>Micromonosporaceae</taxon>
        <taxon>Paractinoplanes</taxon>
    </lineage>
</organism>
<dbReference type="EMBL" id="JAPNTZ010000009">
    <property type="protein sequence ID" value="MCY1141439.1"/>
    <property type="molecule type" value="Genomic_DNA"/>
</dbReference>
<dbReference type="EC" id="2.1.1.-" evidence="6"/>
<evidence type="ECO:0000256" key="3">
    <source>
        <dbReference type="ARBA" id="ARBA00022603"/>
    </source>
</evidence>
<dbReference type="RefSeq" id="WP_267565822.1">
    <property type="nucleotide sequence ID" value="NZ_JAPNTZ010000009.1"/>
</dbReference>
<dbReference type="PANTHER" id="PTHR43619">
    <property type="entry name" value="S-ADENOSYL-L-METHIONINE-DEPENDENT METHYLTRANSFERASE YKTD-RELATED"/>
    <property type="match status" value="1"/>
</dbReference>
<accession>A0ABT4B4L5</accession>
<comment type="function">
    <text evidence="1 6">Exhibits S-adenosyl-L-methionine-dependent methyltransferase activity.</text>
</comment>
<comment type="similarity">
    <text evidence="2 6">Belongs to the UPF0677 family.</text>
</comment>
<evidence type="ECO:0000256" key="5">
    <source>
        <dbReference type="ARBA" id="ARBA00022691"/>
    </source>
</evidence>